<keyword evidence="6" id="KW-0812">Transmembrane</keyword>
<evidence type="ECO:0000256" key="2">
    <source>
        <dbReference type="ARBA" id="ARBA00022723"/>
    </source>
</evidence>
<reference evidence="10 11" key="1">
    <citation type="journal article" date="2013" name="PLoS ONE">
        <title>Genomic and secretomic analyses reveal unique features of the lignocellulolytic enzyme system of Penicillium decumbens.</title>
        <authorList>
            <person name="Liu G."/>
            <person name="Zhang L."/>
            <person name="Wei X."/>
            <person name="Zou G."/>
            <person name="Qin Y."/>
            <person name="Ma L."/>
            <person name="Li J."/>
            <person name="Zheng H."/>
            <person name="Wang S."/>
            <person name="Wang C."/>
            <person name="Xun L."/>
            <person name="Zhao G.-P."/>
            <person name="Zhou Z."/>
            <person name="Qu Y."/>
        </authorList>
    </citation>
    <scope>NUCLEOTIDE SEQUENCE [LARGE SCALE GENOMIC DNA]</scope>
    <source>
        <strain evidence="11">114-2 / CGMCC 5302</strain>
    </source>
</reference>
<dbReference type="PANTHER" id="PTHR11709:SF394">
    <property type="entry name" value="FI03373P-RELATED"/>
    <property type="match status" value="1"/>
</dbReference>
<feature type="domain" description="Plastocyanin-like" evidence="7">
    <location>
        <begin position="245"/>
        <end position="376"/>
    </location>
</feature>
<feature type="domain" description="Plastocyanin-like" evidence="9">
    <location>
        <begin position="106"/>
        <end position="219"/>
    </location>
</feature>
<keyword evidence="11" id="KW-1185">Reference proteome</keyword>
<feature type="region of interest" description="Disordered" evidence="5">
    <location>
        <begin position="1"/>
        <end position="27"/>
    </location>
</feature>
<dbReference type="InterPro" id="IPR008972">
    <property type="entry name" value="Cupredoxin"/>
</dbReference>
<feature type="transmembrane region" description="Helical" evidence="6">
    <location>
        <begin position="35"/>
        <end position="57"/>
    </location>
</feature>
<dbReference type="PANTHER" id="PTHR11709">
    <property type="entry name" value="MULTI-COPPER OXIDASE"/>
    <property type="match status" value="1"/>
</dbReference>
<comment type="similarity">
    <text evidence="1">Belongs to the multicopper oxidase family.</text>
</comment>
<dbReference type="InterPro" id="IPR011706">
    <property type="entry name" value="Cu-oxidase_C"/>
</dbReference>
<name>S7Z610_PENO1</name>
<dbReference type="Pfam" id="PF07732">
    <property type="entry name" value="Cu-oxidase_3"/>
    <property type="match status" value="1"/>
</dbReference>
<dbReference type="CDD" id="cd04206">
    <property type="entry name" value="CuRO_1_LCC_like"/>
    <property type="match status" value="1"/>
</dbReference>
<dbReference type="SUPFAM" id="SSF49503">
    <property type="entry name" value="Cupredoxins"/>
    <property type="match status" value="2"/>
</dbReference>
<dbReference type="InterPro" id="IPR033138">
    <property type="entry name" value="Cu_oxidase_CS"/>
</dbReference>
<dbReference type="Proteomes" id="UP000019376">
    <property type="component" value="Unassembled WGS sequence"/>
</dbReference>
<evidence type="ECO:0000259" key="7">
    <source>
        <dbReference type="Pfam" id="PF00394"/>
    </source>
</evidence>
<feature type="region of interest" description="Disordered" evidence="5">
    <location>
        <begin position="558"/>
        <end position="593"/>
    </location>
</feature>
<proteinExistence type="inferred from homology"/>
<evidence type="ECO:0000256" key="6">
    <source>
        <dbReference type="SAM" id="Phobius"/>
    </source>
</evidence>
<evidence type="ECO:0000256" key="4">
    <source>
        <dbReference type="ARBA" id="ARBA00023008"/>
    </source>
</evidence>
<dbReference type="CDD" id="cd13910">
    <property type="entry name" value="CuRO_3_MCO_like_4"/>
    <property type="match status" value="1"/>
</dbReference>
<evidence type="ECO:0000259" key="9">
    <source>
        <dbReference type="Pfam" id="PF07732"/>
    </source>
</evidence>
<dbReference type="Pfam" id="PF00394">
    <property type="entry name" value="Cu-oxidase"/>
    <property type="match status" value="1"/>
</dbReference>
<sequence>MERQHSRRRKLHQAEEPSFRQPVTPSRVARPGRSWFLVGAFIVCLWVMVVYVFGIGFNLRWSNLVTPPQTHAAQDQSETNRPRIELHPEDHVYRAPVTRHLDWRISKGHRRPDGVLKLVYLINDLFPGPTIEARSGDTLLITVLNAVEDEPVALHWHGIHIANAMDGAVGISQCAIAPGAQFVYNVTIPSDQSGTFWYHAHAGVSRGDGLYGGLIVHAPATTSSVRGLVAGTQSEMQRFQYARELLLMIGDWYHRPAQEVLAWYRSPGNFGNEPVPDSLLINGVGHFDCGMAVPARPLDCISQVVNTSFLDLDPDTTYRIRVVNTGALAGLSLVFEQENIDLVQVDSIDAEQPQLENANSVGVLFPGQRLDLIIHPRPDRGSSSAVTVKLDQGCFKYINPALTPEQTFPIHYRSNAASSETQFSTPAVRGTINLDKVPSAPSVLQRLPARAQQTQVVYTKIQKMARNHNIPEGYFNQTTWQPQSEPPVPLIGLPRERWDSNQFAFSTGSDTVWVDLVVNNLDEGPHPFHMHGHHFFILTVQASSFGWGSYNPFASAYPPGLEPESQPTPESSPNTTSIHPDHSDAELPQSSKPYDLSRASLRDTVLIPSRGYAVLRFRADNPGIWLFHCHILWHLATGMAMLIDVMGDPAGRIAHDLSLLSGLNGGVCPV</sequence>
<keyword evidence="2" id="KW-0479">Metal-binding</keyword>
<dbReference type="Pfam" id="PF07731">
    <property type="entry name" value="Cu-oxidase_2"/>
    <property type="match status" value="1"/>
</dbReference>
<feature type="domain" description="Plastocyanin-like" evidence="8">
    <location>
        <begin position="497"/>
        <end position="645"/>
    </location>
</feature>
<protein>
    <recommendedName>
        <fullName evidence="12">Laccase</fullName>
    </recommendedName>
</protein>
<dbReference type="GO" id="GO:0005507">
    <property type="term" value="F:copper ion binding"/>
    <property type="evidence" value="ECO:0007669"/>
    <property type="project" value="InterPro"/>
</dbReference>
<keyword evidence="6" id="KW-1133">Transmembrane helix</keyword>
<organism evidence="10 11">
    <name type="scientific">Penicillium oxalicum (strain 114-2 / CGMCC 5302)</name>
    <name type="common">Penicillium decumbens</name>
    <dbReference type="NCBI Taxonomy" id="933388"/>
    <lineage>
        <taxon>Eukaryota</taxon>
        <taxon>Fungi</taxon>
        <taxon>Dikarya</taxon>
        <taxon>Ascomycota</taxon>
        <taxon>Pezizomycotina</taxon>
        <taxon>Eurotiomycetes</taxon>
        <taxon>Eurotiomycetidae</taxon>
        <taxon>Eurotiales</taxon>
        <taxon>Aspergillaceae</taxon>
        <taxon>Penicillium</taxon>
    </lineage>
</organism>
<dbReference type="AlphaFoldDB" id="S7Z610"/>
<dbReference type="PhylomeDB" id="S7Z610"/>
<dbReference type="PROSITE" id="PS00079">
    <property type="entry name" value="MULTICOPPER_OXIDASE1"/>
    <property type="match status" value="1"/>
</dbReference>
<dbReference type="EMBL" id="KB644408">
    <property type="protein sequence ID" value="EPS25564.1"/>
    <property type="molecule type" value="Genomic_DNA"/>
</dbReference>
<evidence type="ECO:0000256" key="5">
    <source>
        <dbReference type="SAM" id="MobiDB-lite"/>
    </source>
</evidence>
<evidence type="ECO:0000256" key="3">
    <source>
        <dbReference type="ARBA" id="ARBA00023002"/>
    </source>
</evidence>
<feature type="compositionally biased region" description="Low complexity" evidence="5">
    <location>
        <begin position="562"/>
        <end position="577"/>
    </location>
</feature>
<dbReference type="GO" id="GO:0016491">
    <property type="term" value="F:oxidoreductase activity"/>
    <property type="evidence" value="ECO:0007669"/>
    <property type="project" value="UniProtKB-KW"/>
</dbReference>
<evidence type="ECO:0000313" key="10">
    <source>
        <dbReference type="EMBL" id="EPS25564.1"/>
    </source>
</evidence>
<dbReference type="InterPro" id="IPR002355">
    <property type="entry name" value="Cu_oxidase_Cu_BS"/>
</dbReference>
<dbReference type="PROSITE" id="PS00080">
    <property type="entry name" value="MULTICOPPER_OXIDASE2"/>
    <property type="match status" value="1"/>
</dbReference>
<evidence type="ECO:0008006" key="12">
    <source>
        <dbReference type="Google" id="ProtNLM"/>
    </source>
</evidence>
<feature type="compositionally biased region" description="Basic residues" evidence="5">
    <location>
        <begin position="1"/>
        <end position="11"/>
    </location>
</feature>
<dbReference type="InterPro" id="IPR045087">
    <property type="entry name" value="Cu-oxidase_fam"/>
</dbReference>
<evidence type="ECO:0000256" key="1">
    <source>
        <dbReference type="ARBA" id="ARBA00010609"/>
    </source>
</evidence>
<dbReference type="STRING" id="933388.S7Z610"/>
<dbReference type="OrthoDB" id="2121828at2759"/>
<dbReference type="Gene3D" id="2.60.40.420">
    <property type="entry name" value="Cupredoxins - blue copper proteins"/>
    <property type="match status" value="3"/>
</dbReference>
<dbReference type="eggNOG" id="KOG1263">
    <property type="taxonomic scope" value="Eukaryota"/>
</dbReference>
<evidence type="ECO:0000259" key="8">
    <source>
        <dbReference type="Pfam" id="PF07731"/>
    </source>
</evidence>
<dbReference type="InterPro" id="IPR001117">
    <property type="entry name" value="Cu-oxidase_2nd"/>
</dbReference>
<keyword evidence="3" id="KW-0560">Oxidoreductase</keyword>
<keyword evidence="6" id="KW-0472">Membrane</keyword>
<dbReference type="InterPro" id="IPR011707">
    <property type="entry name" value="Cu-oxidase-like_N"/>
</dbReference>
<keyword evidence="4" id="KW-0186">Copper</keyword>
<evidence type="ECO:0000313" key="11">
    <source>
        <dbReference type="Proteomes" id="UP000019376"/>
    </source>
</evidence>
<accession>S7Z610</accession>
<gene>
    <name evidence="10" type="ORF">PDE_00498</name>
</gene>
<dbReference type="HOGENOM" id="CLU_006504_7_2_1"/>